<feature type="compositionally biased region" description="Polar residues" evidence="1">
    <location>
        <begin position="263"/>
        <end position="285"/>
    </location>
</feature>
<protein>
    <submittedName>
        <fullName evidence="2">Uncharacterized protein</fullName>
    </submittedName>
</protein>
<feature type="region of interest" description="Disordered" evidence="1">
    <location>
        <begin position="255"/>
        <end position="285"/>
    </location>
</feature>
<evidence type="ECO:0000313" key="2">
    <source>
        <dbReference type="EMBL" id="RIB15367.1"/>
    </source>
</evidence>
<evidence type="ECO:0000313" key="3">
    <source>
        <dbReference type="Proteomes" id="UP000266673"/>
    </source>
</evidence>
<evidence type="ECO:0000256" key="1">
    <source>
        <dbReference type="SAM" id="MobiDB-lite"/>
    </source>
</evidence>
<comment type="caution">
    <text evidence="2">The sequence shown here is derived from an EMBL/GenBank/DDBJ whole genome shotgun (WGS) entry which is preliminary data.</text>
</comment>
<organism evidence="2 3">
    <name type="scientific">Gigaspora rosea</name>
    <dbReference type="NCBI Taxonomy" id="44941"/>
    <lineage>
        <taxon>Eukaryota</taxon>
        <taxon>Fungi</taxon>
        <taxon>Fungi incertae sedis</taxon>
        <taxon>Mucoromycota</taxon>
        <taxon>Glomeromycotina</taxon>
        <taxon>Glomeromycetes</taxon>
        <taxon>Diversisporales</taxon>
        <taxon>Gigasporaceae</taxon>
        <taxon>Gigaspora</taxon>
    </lineage>
</organism>
<dbReference type="EMBL" id="QKWP01000749">
    <property type="protein sequence ID" value="RIB15367.1"/>
    <property type="molecule type" value="Genomic_DNA"/>
</dbReference>
<dbReference type="AlphaFoldDB" id="A0A397V1S8"/>
<accession>A0A397V1S8</accession>
<keyword evidence="3" id="KW-1185">Reference proteome</keyword>
<name>A0A397V1S8_9GLOM</name>
<proteinExistence type="predicted"/>
<dbReference type="Proteomes" id="UP000266673">
    <property type="component" value="Unassembled WGS sequence"/>
</dbReference>
<gene>
    <name evidence="2" type="ORF">C2G38_2192551</name>
</gene>
<reference evidence="2 3" key="1">
    <citation type="submission" date="2018-06" db="EMBL/GenBank/DDBJ databases">
        <title>Comparative genomics reveals the genomic features of Rhizophagus irregularis, R. cerebriforme, R. diaphanum and Gigaspora rosea, and their symbiotic lifestyle signature.</title>
        <authorList>
            <person name="Morin E."/>
            <person name="San Clemente H."/>
            <person name="Chen E.C.H."/>
            <person name="De La Providencia I."/>
            <person name="Hainaut M."/>
            <person name="Kuo A."/>
            <person name="Kohler A."/>
            <person name="Murat C."/>
            <person name="Tang N."/>
            <person name="Roy S."/>
            <person name="Loubradou J."/>
            <person name="Henrissat B."/>
            <person name="Grigoriev I.V."/>
            <person name="Corradi N."/>
            <person name="Roux C."/>
            <person name="Martin F.M."/>
        </authorList>
    </citation>
    <scope>NUCLEOTIDE SEQUENCE [LARGE SCALE GENOMIC DNA]</scope>
    <source>
        <strain evidence="2 3">DAOM 194757</strain>
    </source>
</reference>
<sequence length="285" mass="32988">MPCNIDTIVRIKVVRETEKDNQLTVWAIGCYPVGNKDKEIELTLFVPVDFEERDHDLQAIFQKDEYFSAGDKIIPNKYKDTIRPRVKDISISTYLKILSKVARSNKCPLKTLLVGIVQELSDFKHGENSIIKVLVKDYSRQNYIFTVILKFIDNVMYIYAQDINWVDTQFNIKKREYEISNGEIPLLTKSTYSKLLSIHQNISKKSEKTSKIWCSKIDKINKVNEDMLTNGNTNSLNVNDELVNNEVNNDLNNIEQNNKDGNQKNIHNTRKSSSFKTNIVNNESE</sequence>